<evidence type="ECO:0000256" key="1">
    <source>
        <dbReference type="ARBA" id="ARBA00004651"/>
    </source>
</evidence>
<sequence>MSDNESPVVSAAAARETVPDRGVPVTPGTTPGVTSGTPASPSPSPSQSPSSVTTAGQDDATSVPRPIREAASWSWRILLIGAGLGAVGWLLGTLQSIVVPLAVALLLAVILTPLRQVLEERLRFPRGVASGVSLVGLILAVAALMTFAGQQLTTGFQDLSGQVVEGFNELAALLDERFNLRLQDYQQDLLAEVESQRDAIIAGALGAASTAGNLLVGGVIALFCAFFFLHDPRGIWGWVVGLLPAAARDKVHQAGRRGVVTLSAYARTQVLVAAVDAVGIGLGALFFVPSLALPIGVVVFISSFVPMVGAIVSGVVATVVVLVAQGWVAALIMLGIVILVQQIEAHVLQPFLMGQAVSLHPVAVILSVAVGSFVAGIAGALFAVPLAALLNTVVLYLNGHDKFPELGDDDKLPIRWRAPDAPPISLPRRGGRADDADREPAEGSS</sequence>
<name>A0ABN2NB41_9MICO</name>
<dbReference type="EMBL" id="BAAANL010000003">
    <property type="protein sequence ID" value="GAA1861262.1"/>
    <property type="molecule type" value="Genomic_DNA"/>
</dbReference>
<evidence type="ECO:0008006" key="12">
    <source>
        <dbReference type="Google" id="ProtNLM"/>
    </source>
</evidence>
<comment type="subcellular location">
    <subcellularLocation>
        <location evidence="1">Cell membrane</location>
        <topology evidence="1">Multi-pass membrane protein</topology>
    </subcellularLocation>
</comment>
<organism evidence="10 11">
    <name type="scientific">Myceligenerans crystallogenes</name>
    <dbReference type="NCBI Taxonomy" id="316335"/>
    <lineage>
        <taxon>Bacteria</taxon>
        <taxon>Bacillati</taxon>
        <taxon>Actinomycetota</taxon>
        <taxon>Actinomycetes</taxon>
        <taxon>Micrococcales</taxon>
        <taxon>Promicromonosporaceae</taxon>
        <taxon>Myceligenerans</taxon>
    </lineage>
</organism>
<evidence type="ECO:0000256" key="2">
    <source>
        <dbReference type="ARBA" id="ARBA00009773"/>
    </source>
</evidence>
<feature type="compositionally biased region" description="Low complexity" evidence="8">
    <location>
        <begin position="22"/>
        <end position="39"/>
    </location>
</feature>
<evidence type="ECO:0000313" key="10">
    <source>
        <dbReference type="EMBL" id="GAA1861262.1"/>
    </source>
</evidence>
<dbReference type="RefSeq" id="WP_344101901.1">
    <property type="nucleotide sequence ID" value="NZ_BAAANL010000003.1"/>
</dbReference>
<keyword evidence="6 9" id="KW-1133">Transmembrane helix</keyword>
<feature type="compositionally biased region" description="Basic and acidic residues" evidence="8">
    <location>
        <begin position="431"/>
        <end position="445"/>
    </location>
</feature>
<evidence type="ECO:0000256" key="8">
    <source>
        <dbReference type="SAM" id="MobiDB-lite"/>
    </source>
</evidence>
<reference evidence="10 11" key="1">
    <citation type="journal article" date="2019" name="Int. J. Syst. Evol. Microbiol.">
        <title>The Global Catalogue of Microorganisms (GCM) 10K type strain sequencing project: providing services to taxonomists for standard genome sequencing and annotation.</title>
        <authorList>
            <consortium name="The Broad Institute Genomics Platform"/>
            <consortium name="The Broad Institute Genome Sequencing Center for Infectious Disease"/>
            <person name="Wu L."/>
            <person name="Ma J."/>
        </authorList>
    </citation>
    <scope>NUCLEOTIDE SEQUENCE [LARGE SCALE GENOMIC DNA]</scope>
    <source>
        <strain evidence="10 11">JCM 14326</strain>
    </source>
</reference>
<feature type="transmembrane region" description="Helical" evidence="9">
    <location>
        <begin position="73"/>
        <end position="91"/>
    </location>
</feature>
<feature type="transmembrane region" description="Helical" evidence="9">
    <location>
        <begin position="277"/>
        <end position="301"/>
    </location>
</feature>
<keyword evidence="4" id="KW-1003">Cell membrane</keyword>
<evidence type="ECO:0000256" key="7">
    <source>
        <dbReference type="ARBA" id="ARBA00023136"/>
    </source>
</evidence>
<protein>
    <recommendedName>
        <fullName evidence="12">PurR-regulated permease PerM</fullName>
    </recommendedName>
</protein>
<feature type="transmembrane region" description="Helical" evidence="9">
    <location>
        <begin position="307"/>
        <end position="340"/>
    </location>
</feature>
<feature type="transmembrane region" description="Helical" evidence="9">
    <location>
        <begin position="377"/>
        <end position="397"/>
    </location>
</feature>
<evidence type="ECO:0000256" key="6">
    <source>
        <dbReference type="ARBA" id="ARBA00022989"/>
    </source>
</evidence>
<dbReference type="InterPro" id="IPR002549">
    <property type="entry name" value="AI-2E-like"/>
</dbReference>
<dbReference type="Proteomes" id="UP001501094">
    <property type="component" value="Unassembled WGS sequence"/>
</dbReference>
<evidence type="ECO:0000256" key="3">
    <source>
        <dbReference type="ARBA" id="ARBA00022448"/>
    </source>
</evidence>
<evidence type="ECO:0000256" key="5">
    <source>
        <dbReference type="ARBA" id="ARBA00022692"/>
    </source>
</evidence>
<feature type="region of interest" description="Disordered" evidence="8">
    <location>
        <begin position="408"/>
        <end position="445"/>
    </location>
</feature>
<keyword evidence="3" id="KW-0813">Transport</keyword>
<evidence type="ECO:0000313" key="11">
    <source>
        <dbReference type="Proteomes" id="UP001501094"/>
    </source>
</evidence>
<feature type="transmembrane region" description="Helical" evidence="9">
    <location>
        <begin position="199"/>
        <end position="229"/>
    </location>
</feature>
<keyword evidence="11" id="KW-1185">Reference proteome</keyword>
<feature type="transmembrane region" description="Helical" evidence="9">
    <location>
        <begin position="127"/>
        <end position="148"/>
    </location>
</feature>
<comment type="caution">
    <text evidence="10">The sequence shown here is derived from an EMBL/GenBank/DDBJ whole genome shotgun (WGS) entry which is preliminary data.</text>
</comment>
<gene>
    <name evidence="10" type="ORF">GCM10009751_18660</name>
</gene>
<feature type="transmembrane region" description="Helical" evidence="9">
    <location>
        <begin position="97"/>
        <end position="115"/>
    </location>
</feature>
<dbReference type="PANTHER" id="PTHR21716">
    <property type="entry name" value="TRANSMEMBRANE PROTEIN"/>
    <property type="match status" value="1"/>
</dbReference>
<keyword evidence="7 9" id="KW-0472">Membrane</keyword>
<accession>A0ABN2NB41</accession>
<proteinExistence type="inferred from homology"/>
<evidence type="ECO:0000256" key="4">
    <source>
        <dbReference type="ARBA" id="ARBA00022475"/>
    </source>
</evidence>
<dbReference type="Pfam" id="PF01594">
    <property type="entry name" value="AI-2E_transport"/>
    <property type="match status" value="1"/>
</dbReference>
<dbReference type="PANTHER" id="PTHR21716:SF53">
    <property type="entry name" value="PERMEASE PERM-RELATED"/>
    <property type="match status" value="1"/>
</dbReference>
<feature type="region of interest" description="Disordered" evidence="8">
    <location>
        <begin position="1"/>
        <end position="63"/>
    </location>
</feature>
<comment type="similarity">
    <text evidence="2">Belongs to the autoinducer-2 exporter (AI-2E) (TC 2.A.86) family.</text>
</comment>
<keyword evidence="5 9" id="KW-0812">Transmembrane</keyword>
<evidence type="ECO:0000256" key="9">
    <source>
        <dbReference type="SAM" id="Phobius"/>
    </source>
</evidence>